<name>A0A6A7A939_9PLEO</name>
<dbReference type="PANTHER" id="PTHR38788:SF3">
    <property type="entry name" value="CLR5 DOMAIN-CONTAINING PROTEIN"/>
    <property type="match status" value="1"/>
</dbReference>
<dbReference type="PANTHER" id="PTHR38788">
    <property type="entry name" value="CLR5 DOMAIN-CONTAINING PROTEIN"/>
    <property type="match status" value="1"/>
</dbReference>
<dbReference type="InterPro" id="IPR025676">
    <property type="entry name" value="Clr5_dom"/>
</dbReference>
<keyword evidence="3" id="KW-1185">Reference proteome</keyword>
<dbReference type="SUPFAM" id="SSF48403">
    <property type="entry name" value="Ankyrin repeat"/>
    <property type="match status" value="1"/>
</dbReference>
<protein>
    <recommendedName>
        <fullName evidence="1">Clr5 domain-containing protein</fullName>
    </recommendedName>
</protein>
<evidence type="ECO:0000259" key="1">
    <source>
        <dbReference type="Pfam" id="PF14420"/>
    </source>
</evidence>
<dbReference type="EMBL" id="MU006221">
    <property type="protein sequence ID" value="KAF2829125.1"/>
    <property type="molecule type" value="Genomic_DNA"/>
</dbReference>
<dbReference type="Gene3D" id="1.25.40.20">
    <property type="entry name" value="Ankyrin repeat-containing domain"/>
    <property type="match status" value="1"/>
</dbReference>
<dbReference type="Proteomes" id="UP000799424">
    <property type="component" value="Unassembled WGS sequence"/>
</dbReference>
<dbReference type="AlphaFoldDB" id="A0A6A7A939"/>
<dbReference type="InterPro" id="IPR002110">
    <property type="entry name" value="Ankyrin_rpt"/>
</dbReference>
<evidence type="ECO:0000313" key="2">
    <source>
        <dbReference type="EMBL" id="KAF2829125.1"/>
    </source>
</evidence>
<sequence length="404" mass="45947">MQPPAKTRKRKAPTLRESDWEPYKDQINELYTSGMPLKQVKEFIEAEHSFHAEIRQYRLRLSQWKLDKNIKPEEMRCIVKKRQKRRLLEVDKPGLVFQVRGNEVDQTKIDRWMNSHDIPDSMLYAPSPAASTPSALGCRTISEIGSPTLGDPQTPHIRASSIASSLLSTREAFSTVWLGWLDLILSPWSSPTLHEDFALCKHSTNEYLRVYGHEGVTATGDNLLADLWTLPTYRDEDDVWTSLLESTIQYWLGIGLSLESRCNPWNRGLMPLVQFGTMTPLLLACRDTSDGSLDYLSLLLKFGANVHALDSLSRGGALHVVLIPLLWTRLRDQARKCAENKLVMLLEAGCDPNTKDFFTGQSPSRYANKSEKVWAIWINALRKTKGRRVALARDFNLGLREAQL</sequence>
<dbReference type="InterPro" id="IPR036770">
    <property type="entry name" value="Ankyrin_rpt-contain_sf"/>
</dbReference>
<feature type="domain" description="Clr5" evidence="1">
    <location>
        <begin position="17"/>
        <end position="68"/>
    </location>
</feature>
<gene>
    <name evidence="2" type="ORF">CC86DRAFT_368201</name>
</gene>
<dbReference type="OrthoDB" id="5986190at2759"/>
<organism evidence="2 3">
    <name type="scientific">Ophiobolus disseminans</name>
    <dbReference type="NCBI Taxonomy" id="1469910"/>
    <lineage>
        <taxon>Eukaryota</taxon>
        <taxon>Fungi</taxon>
        <taxon>Dikarya</taxon>
        <taxon>Ascomycota</taxon>
        <taxon>Pezizomycotina</taxon>
        <taxon>Dothideomycetes</taxon>
        <taxon>Pleosporomycetidae</taxon>
        <taxon>Pleosporales</taxon>
        <taxon>Pleosporineae</taxon>
        <taxon>Phaeosphaeriaceae</taxon>
        <taxon>Ophiobolus</taxon>
    </lineage>
</organism>
<reference evidence="2" key="1">
    <citation type="journal article" date="2020" name="Stud. Mycol.">
        <title>101 Dothideomycetes genomes: a test case for predicting lifestyles and emergence of pathogens.</title>
        <authorList>
            <person name="Haridas S."/>
            <person name="Albert R."/>
            <person name="Binder M."/>
            <person name="Bloem J."/>
            <person name="Labutti K."/>
            <person name="Salamov A."/>
            <person name="Andreopoulos B."/>
            <person name="Baker S."/>
            <person name="Barry K."/>
            <person name="Bills G."/>
            <person name="Bluhm B."/>
            <person name="Cannon C."/>
            <person name="Castanera R."/>
            <person name="Culley D."/>
            <person name="Daum C."/>
            <person name="Ezra D."/>
            <person name="Gonzalez J."/>
            <person name="Henrissat B."/>
            <person name="Kuo A."/>
            <person name="Liang C."/>
            <person name="Lipzen A."/>
            <person name="Lutzoni F."/>
            <person name="Magnuson J."/>
            <person name="Mondo S."/>
            <person name="Nolan M."/>
            <person name="Ohm R."/>
            <person name="Pangilinan J."/>
            <person name="Park H.-J."/>
            <person name="Ramirez L."/>
            <person name="Alfaro M."/>
            <person name="Sun H."/>
            <person name="Tritt A."/>
            <person name="Yoshinaga Y."/>
            <person name="Zwiers L.-H."/>
            <person name="Turgeon B."/>
            <person name="Goodwin S."/>
            <person name="Spatafora J."/>
            <person name="Crous P."/>
            <person name="Grigoriev I."/>
        </authorList>
    </citation>
    <scope>NUCLEOTIDE SEQUENCE</scope>
    <source>
        <strain evidence="2">CBS 113818</strain>
    </source>
</reference>
<evidence type="ECO:0000313" key="3">
    <source>
        <dbReference type="Proteomes" id="UP000799424"/>
    </source>
</evidence>
<accession>A0A6A7A939</accession>
<dbReference type="Pfam" id="PF14420">
    <property type="entry name" value="Clr5"/>
    <property type="match status" value="1"/>
</dbReference>
<proteinExistence type="predicted"/>
<dbReference type="Pfam" id="PF00023">
    <property type="entry name" value="Ank"/>
    <property type="match status" value="1"/>
</dbReference>